<accession>A0A6V8N5S9</accession>
<evidence type="ECO:0000256" key="1">
    <source>
        <dbReference type="ARBA" id="ARBA00022723"/>
    </source>
</evidence>
<name>A0A6V8N5S9_9BACT</name>
<dbReference type="AlphaFoldDB" id="A0A6V8N5S9"/>
<keyword evidence="3" id="KW-0862">Zinc</keyword>
<dbReference type="Proteomes" id="UP000587586">
    <property type="component" value="Unassembled WGS sequence"/>
</dbReference>
<evidence type="ECO:0000256" key="4">
    <source>
        <dbReference type="PROSITE-ProRule" id="PRU00510"/>
    </source>
</evidence>
<dbReference type="Gene3D" id="1.20.120.910">
    <property type="entry name" value="DksA, coiled-coil domain"/>
    <property type="match status" value="1"/>
</dbReference>
<dbReference type="RefSeq" id="WP_198424466.1">
    <property type="nucleotide sequence ID" value="NZ_BLXZ01000003.1"/>
</dbReference>
<dbReference type="Pfam" id="PF01258">
    <property type="entry name" value="zf-dskA_traR"/>
    <property type="match status" value="1"/>
</dbReference>
<keyword evidence="1" id="KW-0479">Metal-binding</keyword>
<feature type="domain" description="Zinc finger DksA/TraR C4-type" evidence="5">
    <location>
        <begin position="34"/>
        <end position="66"/>
    </location>
</feature>
<proteinExistence type="predicted"/>
<organism evidence="6 7">
    <name type="scientific">Geomonas limicola</name>
    <dbReference type="NCBI Taxonomy" id="2740186"/>
    <lineage>
        <taxon>Bacteria</taxon>
        <taxon>Pseudomonadati</taxon>
        <taxon>Thermodesulfobacteriota</taxon>
        <taxon>Desulfuromonadia</taxon>
        <taxon>Geobacterales</taxon>
        <taxon>Geobacteraceae</taxon>
        <taxon>Geomonas</taxon>
    </lineage>
</organism>
<evidence type="ECO:0000313" key="7">
    <source>
        <dbReference type="Proteomes" id="UP000587586"/>
    </source>
</evidence>
<dbReference type="SUPFAM" id="SSF57716">
    <property type="entry name" value="Glucocorticoid receptor-like (DNA-binding domain)"/>
    <property type="match status" value="1"/>
</dbReference>
<protein>
    <recommendedName>
        <fullName evidence="5">Zinc finger DksA/TraR C4-type domain-containing protein</fullName>
    </recommendedName>
</protein>
<dbReference type="InterPro" id="IPR000962">
    <property type="entry name" value="Znf_DskA_TraR"/>
</dbReference>
<comment type="caution">
    <text evidence="6">The sequence shown here is derived from an EMBL/GenBank/DDBJ whole genome shotgun (WGS) entry which is preliminary data.</text>
</comment>
<evidence type="ECO:0000259" key="5">
    <source>
        <dbReference type="Pfam" id="PF01258"/>
    </source>
</evidence>
<reference evidence="7" key="1">
    <citation type="submission" date="2020-06" db="EMBL/GenBank/DDBJ databases">
        <title>Draft genomic sequecing of Geomonas sp. Red745.</title>
        <authorList>
            <person name="Itoh H."/>
            <person name="Xu Z.X."/>
            <person name="Ushijima N."/>
            <person name="Masuda Y."/>
            <person name="Shiratori Y."/>
            <person name="Senoo K."/>
        </authorList>
    </citation>
    <scope>NUCLEOTIDE SEQUENCE [LARGE SCALE GENOMIC DNA]</scope>
    <source>
        <strain evidence="7">Red745</strain>
    </source>
</reference>
<evidence type="ECO:0000256" key="3">
    <source>
        <dbReference type="ARBA" id="ARBA00022833"/>
    </source>
</evidence>
<dbReference type="GO" id="GO:0008270">
    <property type="term" value="F:zinc ion binding"/>
    <property type="evidence" value="ECO:0007669"/>
    <property type="project" value="UniProtKB-KW"/>
</dbReference>
<gene>
    <name evidence="6" type="ORF">GMLC_14750</name>
</gene>
<keyword evidence="2" id="KW-0863">Zinc-finger</keyword>
<keyword evidence="7" id="KW-1185">Reference proteome</keyword>
<dbReference type="EMBL" id="BLXZ01000003">
    <property type="protein sequence ID" value="GFO67896.1"/>
    <property type="molecule type" value="Genomic_DNA"/>
</dbReference>
<dbReference type="PROSITE" id="PS51128">
    <property type="entry name" value="ZF_DKSA_2"/>
    <property type="match status" value="1"/>
</dbReference>
<evidence type="ECO:0000313" key="6">
    <source>
        <dbReference type="EMBL" id="GFO67896.1"/>
    </source>
</evidence>
<feature type="zinc finger region" description="dksA C4-type" evidence="4">
    <location>
        <begin position="37"/>
        <end position="61"/>
    </location>
</feature>
<dbReference type="PANTHER" id="PTHR38777">
    <property type="entry name" value="FELS-2 PROPHAGE PROTEIN"/>
    <property type="match status" value="1"/>
</dbReference>
<dbReference type="PANTHER" id="PTHR38777:SF1">
    <property type="entry name" value="DNAK SUPPRESSOR PROTEIN"/>
    <property type="match status" value="1"/>
</dbReference>
<evidence type="ECO:0000256" key="2">
    <source>
        <dbReference type="ARBA" id="ARBA00022771"/>
    </source>
</evidence>
<sequence>MGDEMDRVQTLNEDFQAFALDLNQRSREPANYTGTDCVDYGEEIPKARRAVNPGCRRCIGCQALHENWRAL</sequence>
<dbReference type="GO" id="GO:1900378">
    <property type="term" value="P:positive regulation of secondary metabolite biosynthetic process"/>
    <property type="evidence" value="ECO:0007669"/>
    <property type="project" value="TreeGrafter"/>
</dbReference>